<comment type="caution">
    <text evidence="2">The sequence shown here is derived from an EMBL/GenBank/DDBJ whole genome shotgun (WGS) entry which is preliminary data.</text>
</comment>
<evidence type="ECO:0000313" key="3">
    <source>
        <dbReference type="Proteomes" id="UP000403266"/>
    </source>
</evidence>
<feature type="chain" id="PRO_5030135289" evidence="1">
    <location>
        <begin position="27"/>
        <end position="147"/>
    </location>
</feature>
<dbReference type="Proteomes" id="UP000403266">
    <property type="component" value="Unassembled WGS sequence"/>
</dbReference>
<dbReference type="Pfam" id="PF12098">
    <property type="entry name" value="DUF3574"/>
    <property type="match status" value="1"/>
</dbReference>
<protein>
    <submittedName>
        <fullName evidence="2">DUF3574 domain-containing protein</fullName>
    </submittedName>
</protein>
<name>A0A5N7MD64_9HYPH</name>
<reference evidence="2 3" key="1">
    <citation type="journal article" date="2019" name="Syst. Appl. Microbiol.">
        <title>Microvirga tunisiensis sp. nov., a root nodule symbiotic bacterium isolated from Lupinus micranthus and L. luteus grown in Northern Tunisia.</title>
        <authorList>
            <person name="Msaddak A."/>
            <person name="Rejili M."/>
            <person name="Duran D."/>
            <person name="Mars M."/>
            <person name="Palacios J.M."/>
            <person name="Ruiz-Argueso T."/>
            <person name="Rey L."/>
            <person name="Imperial J."/>
        </authorList>
    </citation>
    <scope>NUCLEOTIDE SEQUENCE [LARGE SCALE GENOMIC DNA]</scope>
    <source>
        <strain evidence="2 3">Lmie10</strain>
    </source>
</reference>
<dbReference type="InterPro" id="IPR021957">
    <property type="entry name" value="DUF3574"/>
</dbReference>
<dbReference type="EMBL" id="VOSK01000003">
    <property type="protein sequence ID" value="MPR24044.1"/>
    <property type="molecule type" value="Genomic_DNA"/>
</dbReference>
<evidence type="ECO:0000313" key="2">
    <source>
        <dbReference type="EMBL" id="MPR24044.1"/>
    </source>
</evidence>
<keyword evidence="1" id="KW-0732">Signal</keyword>
<organism evidence="2 3">
    <name type="scientific">Microvirga tunisiensis</name>
    <dbReference type="NCBI Taxonomy" id="2108360"/>
    <lineage>
        <taxon>Bacteria</taxon>
        <taxon>Pseudomonadati</taxon>
        <taxon>Pseudomonadota</taxon>
        <taxon>Alphaproteobacteria</taxon>
        <taxon>Hyphomicrobiales</taxon>
        <taxon>Methylobacteriaceae</taxon>
        <taxon>Microvirga</taxon>
    </lineage>
</organism>
<dbReference type="RefSeq" id="WP_152708957.1">
    <property type="nucleotide sequence ID" value="NZ_VOSJ01000007.1"/>
</dbReference>
<dbReference type="AlphaFoldDB" id="A0A5N7MD64"/>
<proteinExistence type="predicted"/>
<keyword evidence="3" id="KW-1185">Reference proteome</keyword>
<feature type="signal peptide" evidence="1">
    <location>
        <begin position="1"/>
        <end position="26"/>
    </location>
</feature>
<gene>
    <name evidence="2" type="ORF">FS320_02100</name>
</gene>
<dbReference type="OrthoDB" id="794286at2"/>
<evidence type="ECO:0000256" key="1">
    <source>
        <dbReference type="SAM" id="SignalP"/>
    </source>
</evidence>
<accession>A0A5N7MD64</accession>
<sequence length="147" mass="16367">MNHTNPMHRHAVLALLLLGLAGCASSSSPIHPSGWACEAGDQSMVRDTLYFGHNRPNGGRVREAEWRQFLNEVITPRFPDGLTVMKATGQWRNANGHIEQEVSQVVTVLHAGDPTTRGKISEVMAAYRQRFDQEAVLRERTATCARF</sequence>